<evidence type="ECO:0000256" key="1">
    <source>
        <dbReference type="SAM" id="MobiDB-lite"/>
    </source>
</evidence>
<reference evidence="3" key="1">
    <citation type="journal article" date="2012" name="MBio">
        <title>Comparative genome analysis of Trichophyton rubrum and related dermatophytes reveals candidate genes involved in infection.</title>
        <authorList>
            <person name="Martinez D.A."/>
            <person name="Oliver B.G."/>
            <person name="Graeser Y."/>
            <person name="Goldberg J.M."/>
            <person name="Li W."/>
            <person name="Martinez-Rossi N.M."/>
            <person name="Monod M."/>
            <person name="Shelest E."/>
            <person name="Barton R.C."/>
            <person name="Birch E."/>
            <person name="Brakhage A.A."/>
            <person name="Chen Z."/>
            <person name="Gurr S.J."/>
            <person name="Heiman D."/>
            <person name="Heitman J."/>
            <person name="Kosti I."/>
            <person name="Rossi A."/>
            <person name="Saif S."/>
            <person name="Samalova M."/>
            <person name="Saunders C.W."/>
            <person name="Shea T."/>
            <person name="Summerbell R.C."/>
            <person name="Xu J."/>
            <person name="Young S."/>
            <person name="Zeng Q."/>
            <person name="Birren B.W."/>
            <person name="Cuomo C.A."/>
            <person name="White T.C."/>
        </authorList>
    </citation>
    <scope>NUCLEOTIDE SEQUENCE [LARGE SCALE GENOMIC DNA]</scope>
    <source>
        <strain evidence="3">ATCC MYA-4605 / CBS 113480</strain>
    </source>
</reference>
<proteinExistence type="predicted"/>
<dbReference type="RefSeq" id="XP_002844183.1">
    <property type="nucleotide sequence ID" value="XM_002844137.1"/>
</dbReference>
<sequence length="285" mass="33071">MRVFYLYHVQTWFDTGWSSWSWQQLALGFLQSPKTRTKKKQSRNKTNEERDEKREEEEKTNERKKKKNCKVTRRFPKDSGSRVRVQPESRKQKQASCAQRLIWIDHERGGVWTEQISRSPASTAYNYGVLGEKESSILREDDAPSHGLWMIAAVHPGSGRPSPTRSSLYSPIFDNHSWFPGLVLHQMEIPASISNIIYQMYRHRSIYQALLASAESGQDAFPGNHPRYPAGNLPSRRETLSGACLDLTCLCHLILRHFQGRKSTNMMEDDDEGEEKRMLRYIHLC</sequence>
<name>C5FWS1_ARTOC</name>
<dbReference type="VEuPathDB" id="FungiDB:MCYG_06147"/>
<gene>
    <name evidence="2" type="ORF">MCYG_06147</name>
</gene>
<protein>
    <submittedName>
        <fullName evidence="2">Uncharacterized protein</fullName>
    </submittedName>
</protein>
<dbReference type="HOGENOM" id="CLU_976529_0_0_1"/>
<accession>C5FWS1</accession>
<feature type="compositionally biased region" description="Basic residues" evidence="1">
    <location>
        <begin position="62"/>
        <end position="74"/>
    </location>
</feature>
<evidence type="ECO:0000313" key="2">
    <source>
        <dbReference type="EMBL" id="EEQ33328.1"/>
    </source>
</evidence>
<feature type="compositionally biased region" description="Basic and acidic residues" evidence="1">
    <location>
        <begin position="45"/>
        <end position="61"/>
    </location>
</feature>
<dbReference type="EMBL" id="DS995706">
    <property type="protein sequence ID" value="EEQ33328.1"/>
    <property type="molecule type" value="Genomic_DNA"/>
</dbReference>
<organism evidence="2 3">
    <name type="scientific">Arthroderma otae (strain ATCC MYA-4605 / CBS 113480)</name>
    <name type="common">Microsporum canis</name>
    <dbReference type="NCBI Taxonomy" id="554155"/>
    <lineage>
        <taxon>Eukaryota</taxon>
        <taxon>Fungi</taxon>
        <taxon>Dikarya</taxon>
        <taxon>Ascomycota</taxon>
        <taxon>Pezizomycotina</taxon>
        <taxon>Eurotiomycetes</taxon>
        <taxon>Eurotiomycetidae</taxon>
        <taxon>Onygenales</taxon>
        <taxon>Arthrodermataceae</taxon>
        <taxon>Microsporum</taxon>
    </lineage>
</organism>
<feature type="region of interest" description="Disordered" evidence="1">
    <location>
        <begin position="34"/>
        <end position="92"/>
    </location>
</feature>
<keyword evidence="3" id="KW-1185">Reference proteome</keyword>
<evidence type="ECO:0000313" key="3">
    <source>
        <dbReference type="Proteomes" id="UP000002035"/>
    </source>
</evidence>
<dbReference type="Proteomes" id="UP000002035">
    <property type="component" value="Unassembled WGS sequence"/>
</dbReference>
<feature type="compositionally biased region" description="Basic and acidic residues" evidence="1">
    <location>
        <begin position="75"/>
        <end position="91"/>
    </location>
</feature>
<dbReference type="AlphaFoldDB" id="C5FWS1"/>
<dbReference type="GeneID" id="9227249"/>